<dbReference type="SMART" id="SM00692">
    <property type="entry name" value="DM3"/>
    <property type="match status" value="1"/>
</dbReference>
<evidence type="ECO:0000256" key="6">
    <source>
        <dbReference type="SAM" id="Coils"/>
    </source>
</evidence>
<dbReference type="OrthoDB" id="7780125at2759"/>
<feature type="coiled-coil region" evidence="6">
    <location>
        <begin position="248"/>
        <end position="282"/>
    </location>
</feature>
<keyword evidence="2 5" id="KW-0863">Zinc-finger</keyword>
<keyword evidence="4 5" id="KW-0238">DNA-binding</keyword>
<evidence type="ECO:0000313" key="8">
    <source>
        <dbReference type="EMBL" id="KAJ6639715.1"/>
    </source>
</evidence>
<dbReference type="PROSITE" id="PS50950">
    <property type="entry name" value="ZF_THAP"/>
    <property type="match status" value="1"/>
</dbReference>
<dbReference type="Proteomes" id="UP001151699">
    <property type="component" value="Chromosome X"/>
</dbReference>
<gene>
    <name evidence="8" type="ORF">Bhyg_12462</name>
</gene>
<evidence type="ECO:0000256" key="1">
    <source>
        <dbReference type="ARBA" id="ARBA00022723"/>
    </source>
</evidence>
<evidence type="ECO:0000313" key="9">
    <source>
        <dbReference type="Proteomes" id="UP001151699"/>
    </source>
</evidence>
<evidence type="ECO:0000256" key="3">
    <source>
        <dbReference type="ARBA" id="ARBA00022833"/>
    </source>
</evidence>
<evidence type="ECO:0000256" key="4">
    <source>
        <dbReference type="ARBA" id="ARBA00023125"/>
    </source>
</evidence>
<dbReference type="Pfam" id="PF05485">
    <property type="entry name" value="THAP"/>
    <property type="match status" value="1"/>
</dbReference>
<dbReference type="SMART" id="SM00980">
    <property type="entry name" value="THAP"/>
    <property type="match status" value="1"/>
</dbReference>
<dbReference type="SUPFAM" id="SSF57716">
    <property type="entry name" value="Glucocorticoid receptor-like (DNA-binding domain)"/>
    <property type="match status" value="1"/>
</dbReference>
<keyword evidence="3" id="KW-0862">Zinc</keyword>
<dbReference type="EMBL" id="WJQU01000003">
    <property type="protein sequence ID" value="KAJ6639715.1"/>
    <property type="molecule type" value="Genomic_DNA"/>
</dbReference>
<accession>A0A9Q0MXM0</accession>
<keyword evidence="9" id="KW-1185">Reference proteome</keyword>
<protein>
    <recommendedName>
        <fullName evidence="7">THAP-type domain-containing protein</fullName>
    </recommendedName>
</protein>
<name>A0A9Q0MXM0_9DIPT</name>
<keyword evidence="6" id="KW-0175">Coiled coil</keyword>
<comment type="caution">
    <text evidence="8">The sequence shown here is derived from an EMBL/GenBank/DDBJ whole genome shotgun (WGS) entry which is preliminary data.</text>
</comment>
<evidence type="ECO:0000256" key="2">
    <source>
        <dbReference type="ARBA" id="ARBA00022771"/>
    </source>
</evidence>
<sequence length="292" mass="33681">MVRRCIVAGCVETDLTTLVHRFPRKHCKQWQNSLQLHSFPIEDLLDKYVVCSHHFRIKDYRHRESKHLNSTAIPTLQVIPDEDKILELHTSNVKANKRRIVVATTAKLGSENVIPYSKRVSLEVHEAKDLDDSLGNNSRENYDFVEEELFINEEIMLEEGTSSKVISNDEIKDLLTTDDNCEGGMYCNSETDLKCDNKPVADDRLPNYVELIEANDEIDDECLRQSSQQLGQTEIPMEWHEMYKNVSRNELIEQLVAASSRIKELETKLENIQKAHLSVIQNLDNFNKVLIS</sequence>
<dbReference type="GO" id="GO:0003677">
    <property type="term" value="F:DNA binding"/>
    <property type="evidence" value="ECO:0007669"/>
    <property type="project" value="UniProtKB-UniRule"/>
</dbReference>
<dbReference type="AlphaFoldDB" id="A0A9Q0MXM0"/>
<evidence type="ECO:0000259" key="7">
    <source>
        <dbReference type="PROSITE" id="PS50950"/>
    </source>
</evidence>
<reference evidence="8" key="1">
    <citation type="submission" date="2022-07" db="EMBL/GenBank/DDBJ databases">
        <authorList>
            <person name="Trinca V."/>
            <person name="Uliana J.V.C."/>
            <person name="Torres T.T."/>
            <person name="Ward R.J."/>
            <person name="Monesi N."/>
        </authorList>
    </citation>
    <scope>NUCLEOTIDE SEQUENCE</scope>
    <source>
        <strain evidence="8">HSMRA1968</strain>
        <tissue evidence="8">Whole embryos</tissue>
    </source>
</reference>
<evidence type="ECO:0000256" key="5">
    <source>
        <dbReference type="PROSITE-ProRule" id="PRU00309"/>
    </source>
</evidence>
<feature type="domain" description="THAP-type" evidence="7">
    <location>
        <begin position="1"/>
        <end position="77"/>
    </location>
</feature>
<keyword evidence="1" id="KW-0479">Metal-binding</keyword>
<proteinExistence type="predicted"/>
<dbReference type="InterPro" id="IPR006612">
    <property type="entry name" value="THAP_Znf"/>
</dbReference>
<dbReference type="GO" id="GO:0008270">
    <property type="term" value="F:zinc ion binding"/>
    <property type="evidence" value="ECO:0007669"/>
    <property type="project" value="UniProtKB-KW"/>
</dbReference>
<organism evidence="8 9">
    <name type="scientific">Pseudolycoriella hygida</name>
    <dbReference type="NCBI Taxonomy" id="35572"/>
    <lineage>
        <taxon>Eukaryota</taxon>
        <taxon>Metazoa</taxon>
        <taxon>Ecdysozoa</taxon>
        <taxon>Arthropoda</taxon>
        <taxon>Hexapoda</taxon>
        <taxon>Insecta</taxon>
        <taxon>Pterygota</taxon>
        <taxon>Neoptera</taxon>
        <taxon>Endopterygota</taxon>
        <taxon>Diptera</taxon>
        <taxon>Nematocera</taxon>
        <taxon>Sciaroidea</taxon>
        <taxon>Sciaridae</taxon>
        <taxon>Pseudolycoriella</taxon>
    </lineage>
</organism>